<evidence type="ECO:0000256" key="1">
    <source>
        <dbReference type="SAM" id="MobiDB-lite"/>
    </source>
</evidence>
<accession>A0A9D2HG92</accession>
<feature type="compositionally biased region" description="Basic and acidic residues" evidence="1">
    <location>
        <begin position="220"/>
        <end position="237"/>
    </location>
</feature>
<protein>
    <submittedName>
        <fullName evidence="3">NYN domain-containing protein</fullName>
    </submittedName>
</protein>
<feature type="region of interest" description="Disordered" evidence="1">
    <location>
        <begin position="213"/>
        <end position="245"/>
    </location>
</feature>
<dbReference type="Gene3D" id="3.40.50.1010">
    <property type="entry name" value="5'-nuclease"/>
    <property type="match status" value="1"/>
</dbReference>
<dbReference type="GO" id="GO:0004540">
    <property type="term" value="F:RNA nuclease activity"/>
    <property type="evidence" value="ECO:0007669"/>
    <property type="project" value="InterPro"/>
</dbReference>
<proteinExistence type="predicted"/>
<gene>
    <name evidence="3" type="ORF">H9962_09875</name>
</gene>
<dbReference type="AlphaFoldDB" id="A0A9D2HG92"/>
<reference evidence="3" key="1">
    <citation type="journal article" date="2021" name="PeerJ">
        <title>Extensive microbial diversity within the chicken gut microbiome revealed by metagenomics and culture.</title>
        <authorList>
            <person name="Gilroy R."/>
            <person name="Ravi A."/>
            <person name="Getino M."/>
            <person name="Pursley I."/>
            <person name="Horton D.L."/>
            <person name="Alikhan N.F."/>
            <person name="Baker D."/>
            <person name="Gharbi K."/>
            <person name="Hall N."/>
            <person name="Watson M."/>
            <person name="Adriaenssens E.M."/>
            <person name="Foster-Nyarko E."/>
            <person name="Jarju S."/>
            <person name="Secka A."/>
            <person name="Antonio M."/>
            <person name="Oren A."/>
            <person name="Chaudhuri R.R."/>
            <person name="La Ragione R."/>
            <person name="Hildebrand F."/>
            <person name="Pallen M.J."/>
        </authorList>
    </citation>
    <scope>NUCLEOTIDE SEQUENCE</scope>
    <source>
        <strain evidence="3">CHK186-16707</strain>
    </source>
</reference>
<organism evidence="3 4">
    <name type="scientific">Candidatus Mailhella merdigallinarum</name>
    <dbReference type="NCBI Taxonomy" id="2838658"/>
    <lineage>
        <taxon>Bacteria</taxon>
        <taxon>Pseudomonadati</taxon>
        <taxon>Thermodesulfobacteriota</taxon>
        <taxon>Desulfovibrionia</taxon>
        <taxon>Desulfovibrionales</taxon>
        <taxon>Desulfovibrionaceae</taxon>
        <taxon>Mailhella</taxon>
    </lineage>
</organism>
<dbReference type="EMBL" id="DXAN01000032">
    <property type="protein sequence ID" value="HJA09475.1"/>
    <property type="molecule type" value="Genomic_DNA"/>
</dbReference>
<dbReference type="Proteomes" id="UP000824225">
    <property type="component" value="Unassembled WGS sequence"/>
</dbReference>
<evidence type="ECO:0000313" key="3">
    <source>
        <dbReference type="EMBL" id="HJA09475.1"/>
    </source>
</evidence>
<feature type="domain" description="NYN" evidence="2">
    <location>
        <begin position="134"/>
        <end position="201"/>
    </location>
</feature>
<evidence type="ECO:0000259" key="2">
    <source>
        <dbReference type="Pfam" id="PF01936"/>
    </source>
</evidence>
<dbReference type="Pfam" id="PF01936">
    <property type="entry name" value="NYN"/>
    <property type="match status" value="1"/>
</dbReference>
<sequence>MQKVIFVVDGEFMRKRIIALKAFYFDGPGIRRHCLSHLGPDERLSRIMYYDALPFTGRGEHPISGPVDFSQTPLVARKQQFLQSMRITPEVAMRLGRSAWQAGQWQLDSTKLGELMAGELDVDDIEAGDIYPDIRQKGVDMRLGLDIATIAFKKMADRLVLIANDADYVPAVKLARREGLTVALDPLWTRAAEDLRENVDYIVNKLPRPQHGNYPNGLHIFDDPKEYDPFGRKAGRSDDEEPDGM</sequence>
<reference evidence="3" key="2">
    <citation type="submission" date="2021-04" db="EMBL/GenBank/DDBJ databases">
        <authorList>
            <person name="Gilroy R."/>
        </authorList>
    </citation>
    <scope>NUCLEOTIDE SEQUENCE</scope>
    <source>
        <strain evidence="3">CHK186-16707</strain>
    </source>
</reference>
<dbReference type="InterPro" id="IPR021139">
    <property type="entry name" value="NYN"/>
</dbReference>
<comment type="caution">
    <text evidence="3">The sequence shown here is derived from an EMBL/GenBank/DDBJ whole genome shotgun (WGS) entry which is preliminary data.</text>
</comment>
<name>A0A9D2HG92_9BACT</name>
<dbReference type="CDD" id="cd18722">
    <property type="entry name" value="PIN_NicB-like"/>
    <property type="match status" value="1"/>
</dbReference>
<evidence type="ECO:0000313" key="4">
    <source>
        <dbReference type="Proteomes" id="UP000824225"/>
    </source>
</evidence>